<gene>
    <name evidence="3" type="ORF">PF005_g21452</name>
    <name evidence="2" type="ORF">PF006_g5401</name>
</gene>
<comment type="caution">
    <text evidence="3">The sequence shown here is derived from an EMBL/GenBank/DDBJ whole genome shotgun (WGS) entry which is preliminary data.</text>
</comment>
<evidence type="ECO:0000313" key="4">
    <source>
        <dbReference type="Proteomes" id="UP000433483"/>
    </source>
</evidence>
<dbReference type="AlphaFoldDB" id="A0A6A3WMY2"/>
<reference evidence="4 5" key="1">
    <citation type="submission" date="2018-08" db="EMBL/GenBank/DDBJ databases">
        <title>Genomic investigation of the strawberry pathogen Phytophthora fragariae indicates pathogenicity is determined by transcriptional variation in three key races.</title>
        <authorList>
            <person name="Adams T.M."/>
            <person name="Armitage A.D."/>
            <person name="Sobczyk M.K."/>
            <person name="Bates H.J."/>
            <person name="Dunwell J.M."/>
            <person name="Nellist C.F."/>
            <person name="Harrison R.J."/>
        </authorList>
    </citation>
    <scope>NUCLEOTIDE SEQUENCE [LARGE SCALE GENOMIC DNA]</scope>
    <source>
        <strain evidence="3 4">NOV-27</strain>
        <strain evidence="2 5">NOV-5</strain>
    </source>
</reference>
<dbReference type="Proteomes" id="UP000440732">
    <property type="component" value="Unassembled WGS sequence"/>
</dbReference>
<evidence type="ECO:0000256" key="1">
    <source>
        <dbReference type="SAM" id="MobiDB-lite"/>
    </source>
</evidence>
<organism evidence="3 4">
    <name type="scientific">Phytophthora fragariae</name>
    <dbReference type="NCBI Taxonomy" id="53985"/>
    <lineage>
        <taxon>Eukaryota</taxon>
        <taxon>Sar</taxon>
        <taxon>Stramenopiles</taxon>
        <taxon>Oomycota</taxon>
        <taxon>Peronosporomycetes</taxon>
        <taxon>Peronosporales</taxon>
        <taxon>Peronosporaceae</taxon>
        <taxon>Phytophthora</taxon>
    </lineage>
</organism>
<evidence type="ECO:0000313" key="2">
    <source>
        <dbReference type="EMBL" id="KAE9150185.1"/>
    </source>
</evidence>
<evidence type="ECO:0000313" key="5">
    <source>
        <dbReference type="Proteomes" id="UP000440732"/>
    </source>
</evidence>
<proteinExistence type="predicted"/>
<dbReference type="EMBL" id="QXGA01000201">
    <property type="protein sequence ID" value="KAE9150185.1"/>
    <property type="molecule type" value="Genomic_DNA"/>
</dbReference>
<sequence length="74" mass="7997">MLGETERRSAGCHGRPNDDPLNATVHCARLPVHNETLNSLSGGLRLLVVGRPSKCSTSGRHNDKHWSRADGSIP</sequence>
<feature type="region of interest" description="Disordered" evidence="1">
    <location>
        <begin position="52"/>
        <end position="74"/>
    </location>
</feature>
<name>A0A6A3WMY2_9STRA</name>
<dbReference type="Proteomes" id="UP000433483">
    <property type="component" value="Unassembled WGS sequence"/>
</dbReference>
<dbReference type="EMBL" id="QXGB01001830">
    <property type="protein sequence ID" value="KAE9184967.1"/>
    <property type="molecule type" value="Genomic_DNA"/>
</dbReference>
<protein>
    <submittedName>
        <fullName evidence="3">Uncharacterized protein</fullName>
    </submittedName>
</protein>
<feature type="region of interest" description="Disordered" evidence="1">
    <location>
        <begin position="1"/>
        <end position="21"/>
    </location>
</feature>
<accession>A0A6A3WMY2</accession>
<evidence type="ECO:0000313" key="3">
    <source>
        <dbReference type="EMBL" id="KAE9184967.1"/>
    </source>
</evidence>
<keyword evidence="4" id="KW-1185">Reference proteome</keyword>